<proteinExistence type="predicted"/>
<name>A0A1N7RPB8_9BURK</name>
<dbReference type="Pfam" id="PF12833">
    <property type="entry name" value="HTH_18"/>
    <property type="match status" value="1"/>
</dbReference>
<dbReference type="GO" id="GO:0043565">
    <property type="term" value="F:sequence-specific DNA binding"/>
    <property type="evidence" value="ECO:0007669"/>
    <property type="project" value="InterPro"/>
</dbReference>
<keyword evidence="2" id="KW-0238">DNA-binding</keyword>
<dbReference type="SMART" id="SM00342">
    <property type="entry name" value="HTH_ARAC"/>
    <property type="match status" value="1"/>
</dbReference>
<dbReference type="PANTHER" id="PTHR46796:SF6">
    <property type="entry name" value="ARAC SUBFAMILY"/>
    <property type="match status" value="1"/>
</dbReference>
<keyword evidence="3" id="KW-0804">Transcription</keyword>
<accession>A0A1N7RPB8</accession>
<comment type="caution">
    <text evidence="5">The sequence shown here is derived from an EMBL/GenBank/DDBJ whole genome shotgun (WGS) entry which is preliminary data.</text>
</comment>
<dbReference type="InterPro" id="IPR018060">
    <property type="entry name" value="HTH_AraC"/>
</dbReference>
<protein>
    <submittedName>
        <fullName evidence="5">Transcriptional regulator, AraC family with amidase-like domain</fullName>
    </submittedName>
</protein>
<dbReference type="Gene3D" id="1.10.10.60">
    <property type="entry name" value="Homeodomain-like"/>
    <property type="match status" value="1"/>
</dbReference>
<evidence type="ECO:0000256" key="2">
    <source>
        <dbReference type="ARBA" id="ARBA00023125"/>
    </source>
</evidence>
<evidence type="ECO:0000259" key="4">
    <source>
        <dbReference type="PROSITE" id="PS01124"/>
    </source>
</evidence>
<dbReference type="PROSITE" id="PS01124">
    <property type="entry name" value="HTH_ARAC_FAMILY_2"/>
    <property type="match status" value="1"/>
</dbReference>
<gene>
    <name evidence="5" type="ORF">BN2476_90134</name>
</gene>
<keyword evidence="1" id="KW-0805">Transcription regulation</keyword>
<organism evidence="5 6">
    <name type="scientific">Paraburkholderia piptadeniae</name>
    <dbReference type="NCBI Taxonomy" id="1701573"/>
    <lineage>
        <taxon>Bacteria</taxon>
        <taxon>Pseudomonadati</taxon>
        <taxon>Pseudomonadota</taxon>
        <taxon>Betaproteobacteria</taxon>
        <taxon>Burkholderiales</taxon>
        <taxon>Burkholderiaceae</taxon>
        <taxon>Paraburkholderia</taxon>
    </lineage>
</organism>
<dbReference type="AlphaFoldDB" id="A0A1N7RPB8"/>
<dbReference type="PANTHER" id="PTHR46796">
    <property type="entry name" value="HTH-TYPE TRANSCRIPTIONAL ACTIVATOR RHAS-RELATED"/>
    <property type="match status" value="1"/>
</dbReference>
<dbReference type="InterPro" id="IPR029062">
    <property type="entry name" value="Class_I_gatase-like"/>
</dbReference>
<keyword evidence="6" id="KW-1185">Reference proteome</keyword>
<dbReference type="GO" id="GO:0003700">
    <property type="term" value="F:DNA-binding transcription factor activity"/>
    <property type="evidence" value="ECO:0007669"/>
    <property type="project" value="InterPro"/>
</dbReference>
<feature type="domain" description="HTH araC/xylS-type" evidence="4">
    <location>
        <begin position="201"/>
        <end position="299"/>
    </location>
</feature>
<evidence type="ECO:0000313" key="6">
    <source>
        <dbReference type="Proteomes" id="UP000195569"/>
    </source>
</evidence>
<dbReference type="EMBL" id="CYGY02000009">
    <property type="protein sequence ID" value="SIT36551.1"/>
    <property type="molecule type" value="Genomic_DNA"/>
</dbReference>
<dbReference type="InterPro" id="IPR050204">
    <property type="entry name" value="AraC_XylS_family_regulators"/>
</dbReference>
<dbReference type="Gene3D" id="3.40.50.880">
    <property type="match status" value="1"/>
</dbReference>
<evidence type="ECO:0000256" key="3">
    <source>
        <dbReference type="ARBA" id="ARBA00023163"/>
    </source>
</evidence>
<evidence type="ECO:0000313" key="5">
    <source>
        <dbReference type="EMBL" id="SIT36551.1"/>
    </source>
</evidence>
<dbReference type="SUPFAM" id="SSF46689">
    <property type="entry name" value="Homeodomain-like"/>
    <property type="match status" value="2"/>
</dbReference>
<dbReference type="SUPFAM" id="SSF52317">
    <property type="entry name" value="Class I glutamine amidotransferase-like"/>
    <property type="match status" value="1"/>
</dbReference>
<dbReference type="Proteomes" id="UP000195569">
    <property type="component" value="Unassembled WGS sequence"/>
</dbReference>
<sequence>MHANTSRIYGSHTPCEEFRPAARRVGVVVADGFSLLSLGMLLEVFRLVQEMKGAGTGEGRMAGAIYTVQILSKDGGAVTGSAGARIWTCAPDDYSQECGDTLLVAGPFKAPDVMGNEIASSVGGAGNRTRTACPAVSGTVHIPSDARWSESYETVRDALAIVSRDFGETVACEIAERLLPGAAGRLLPAASGGDAVNRKVRWGAQWLMENCDRPITIEDAAQEVAMSRRNFLRRFRLEMGSTPSEYLLRARLELACRLLAETELPVDKIARRCVMGNGDNLAKIFRKRLSISPTEYREHHRRGKCVVVDMPARRSQRDWSSLQAI</sequence>
<evidence type="ECO:0000256" key="1">
    <source>
        <dbReference type="ARBA" id="ARBA00023015"/>
    </source>
</evidence>
<reference evidence="5" key="1">
    <citation type="submission" date="2016-12" db="EMBL/GenBank/DDBJ databases">
        <authorList>
            <person name="Moulin L."/>
        </authorList>
    </citation>
    <scope>NUCLEOTIDE SEQUENCE [LARGE SCALE GENOMIC DNA]</scope>
    <source>
        <strain evidence="5">STM 7183</strain>
    </source>
</reference>
<dbReference type="InterPro" id="IPR009057">
    <property type="entry name" value="Homeodomain-like_sf"/>
</dbReference>